<evidence type="ECO:0000256" key="1">
    <source>
        <dbReference type="SAM" id="Coils"/>
    </source>
</evidence>
<proteinExistence type="predicted"/>
<dbReference type="Pfam" id="PF05137">
    <property type="entry name" value="PilN"/>
    <property type="match status" value="1"/>
</dbReference>
<dbReference type="AlphaFoldDB" id="A0A498BTL9"/>
<keyword evidence="3" id="KW-0812">Transmembrane</keyword>
<dbReference type="PANTHER" id="PTHR40278">
    <property type="entry name" value="DNA UTILIZATION PROTEIN HOFN"/>
    <property type="match status" value="1"/>
</dbReference>
<dbReference type="EMBL" id="RCDA01000004">
    <property type="protein sequence ID" value="RLK47035.1"/>
    <property type="molecule type" value="Genomic_DNA"/>
</dbReference>
<dbReference type="RefSeq" id="WP_121442869.1">
    <property type="nucleotide sequence ID" value="NZ_RCDA01000004.1"/>
</dbReference>
<accession>A0A498BTL9</accession>
<gene>
    <name evidence="4" type="ORF">DFR31_2349</name>
</gene>
<evidence type="ECO:0000313" key="4">
    <source>
        <dbReference type="EMBL" id="RLK47035.1"/>
    </source>
</evidence>
<reference evidence="4 5" key="1">
    <citation type="submission" date="2018-10" db="EMBL/GenBank/DDBJ databases">
        <title>Genomic Encyclopedia of Type Strains, Phase IV (KMG-IV): sequencing the most valuable type-strain genomes for metagenomic binning, comparative biology and taxonomic classification.</title>
        <authorList>
            <person name="Goeker M."/>
        </authorList>
    </citation>
    <scope>NUCLEOTIDE SEQUENCE [LARGE SCALE GENOMIC DNA]</scope>
    <source>
        <strain evidence="4 5">DSM 12769</strain>
    </source>
</reference>
<evidence type="ECO:0000256" key="3">
    <source>
        <dbReference type="SAM" id="Phobius"/>
    </source>
</evidence>
<evidence type="ECO:0000256" key="2">
    <source>
        <dbReference type="SAM" id="MobiDB-lite"/>
    </source>
</evidence>
<dbReference type="OrthoDB" id="5296173at2"/>
<dbReference type="InterPro" id="IPR007813">
    <property type="entry name" value="PilN"/>
</dbReference>
<feature type="transmembrane region" description="Helical" evidence="3">
    <location>
        <begin position="21"/>
        <end position="43"/>
    </location>
</feature>
<keyword evidence="5" id="KW-1185">Reference proteome</keyword>
<dbReference type="GO" id="GO:0043107">
    <property type="term" value="P:type IV pilus-dependent motility"/>
    <property type="evidence" value="ECO:0007669"/>
    <property type="project" value="TreeGrafter"/>
</dbReference>
<dbReference type="GO" id="GO:0043683">
    <property type="term" value="P:type IV pilus assembly"/>
    <property type="evidence" value="ECO:0007669"/>
    <property type="project" value="TreeGrafter"/>
</dbReference>
<keyword evidence="1" id="KW-0175">Coiled coil</keyword>
<dbReference type="InterPro" id="IPR052534">
    <property type="entry name" value="Extracell_DNA_Util/SecSys_Comp"/>
</dbReference>
<organism evidence="4 5">
    <name type="scientific">Alkalispirillum mobile</name>
    <dbReference type="NCBI Taxonomy" id="85925"/>
    <lineage>
        <taxon>Bacteria</taxon>
        <taxon>Pseudomonadati</taxon>
        <taxon>Pseudomonadota</taxon>
        <taxon>Gammaproteobacteria</taxon>
        <taxon>Chromatiales</taxon>
        <taxon>Ectothiorhodospiraceae</taxon>
        <taxon>Alkalispirillum</taxon>
    </lineage>
</organism>
<feature type="region of interest" description="Disordered" evidence="2">
    <location>
        <begin position="151"/>
        <end position="171"/>
    </location>
</feature>
<comment type="caution">
    <text evidence="4">The sequence shown here is derived from an EMBL/GenBank/DDBJ whole genome shotgun (WGS) entry which is preliminary data.</text>
</comment>
<evidence type="ECO:0000313" key="5">
    <source>
        <dbReference type="Proteomes" id="UP000275461"/>
    </source>
</evidence>
<keyword evidence="3" id="KW-0472">Membrane</keyword>
<sequence>MTRINLLPWREAEREQRKKSFFIQLGAAVLAAALVWYGASWYMDGLISHQEARNDRIQQASRELDSKIAEIEDLEQELERLLSRAEVIQDLQDGRTSVVQLMEEMVSILHDGIYLTRIQEQNGRVSIQGRSRSPQEVSVFLQNIDNSSLLGDPDLDSFEAGGPDGDGQPRYYNFAARTSQQANR</sequence>
<protein>
    <submittedName>
        <fullName evidence="4">Type IV pilus assembly protein PilN</fullName>
    </submittedName>
</protein>
<feature type="coiled-coil region" evidence="1">
    <location>
        <begin position="54"/>
        <end position="91"/>
    </location>
</feature>
<name>A0A498BTL9_9GAMM</name>
<dbReference type="PANTHER" id="PTHR40278:SF2">
    <property type="entry name" value="TYPE IV PILUS INNER MEMBRANE COMPONENT PILN"/>
    <property type="match status" value="1"/>
</dbReference>
<dbReference type="Proteomes" id="UP000275461">
    <property type="component" value="Unassembled WGS sequence"/>
</dbReference>
<keyword evidence="3" id="KW-1133">Transmembrane helix</keyword>